<dbReference type="InterPro" id="IPR002509">
    <property type="entry name" value="NODB_dom"/>
</dbReference>
<keyword evidence="1" id="KW-1133">Transmembrane helix</keyword>
<sequence length="272" mass="29513">MMPKRPYPITPFHKTAVVTAMAATALGIVHGPLAWIPLVLFLMLCTGASFCHRCSFYVPVISRGATNCAAVALTFDDGPDPATTPQLLDILEDNGVPATFFVTGERARAYPELIRAIADAGHTLGNHSFSHSTLIAFRGRKRVFDDIAATQSELSRLGIVPRVFRPPVGITYPHLAPVLAALGLSAVGFSCRARDFGNRAIRHLSRRILACAVPGDVIMLHDLPPYHVDQMAAWLVEIEALVKGLKAKKLPIRPLAELIGKAVDNRQTIAER</sequence>
<name>A0A5K8A8Q4_9BACT</name>
<dbReference type="Pfam" id="PF01522">
    <property type="entry name" value="Polysacc_deac_1"/>
    <property type="match status" value="1"/>
</dbReference>
<protein>
    <recommendedName>
        <fullName evidence="2">NodB homology domain-containing protein</fullName>
    </recommendedName>
</protein>
<dbReference type="CDD" id="cd10917">
    <property type="entry name" value="CE4_NodB_like_6s_7s"/>
    <property type="match status" value="1"/>
</dbReference>
<dbReference type="GO" id="GO:0016810">
    <property type="term" value="F:hydrolase activity, acting on carbon-nitrogen (but not peptide) bonds"/>
    <property type="evidence" value="ECO:0007669"/>
    <property type="project" value="InterPro"/>
</dbReference>
<dbReference type="InterPro" id="IPR011330">
    <property type="entry name" value="Glyco_hydro/deAcase_b/a-brl"/>
</dbReference>
<organism evidence="3 4">
    <name type="scientific">Desulfosarcina ovata subsp. ovata</name>
    <dbReference type="NCBI Taxonomy" id="2752305"/>
    <lineage>
        <taxon>Bacteria</taxon>
        <taxon>Pseudomonadati</taxon>
        <taxon>Thermodesulfobacteriota</taxon>
        <taxon>Desulfobacteria</taxon>
        <taxon>Desulfobacterales</taxon>
        <taxon>Desulfosarcinaceae</taxon>
        <taxon>Desulfosarcina</taxon>
    </lineage>
</organism>
<dbReference type="AlphaFoldDB" id="A0A5K8A8Q4"/>
<proteinExistence type="predicted"/>
<dbReference type="GO" id="GO:0005975">
    <property type="term" value="P:carbohydrate metabolic process"/>
    <property type="evidence" value="ECO:0007669"/>
    <property type="project" value="InterPro"/>
</dbReference>
<dbReference type="Proteomes" id="UP000422108">
    <property type="component" value="Chromosome"/>
</dbReference>
<evidence type="ECO:0000259" key="2">
    <source>
        <dbReference type="PROSITE" id="PS51677"/>
    </source>
</evidence>
<dbReference type="EMBL" id="AP021879">
    <property type="protein sequence ID" value="BBO88861.1"/>
    <property type="molecule type" value="Genomic_DNA"/>
</dbReference>
<evidence type="ECO:0000313" key="4">
    <source>
        <dbReference type="Proteomes" id="UP000422108"/>
    </source>
</evidence>
<feature type="transmembrane region" description="Helical" evidence="1">
    <location>
        <begin position="21"/>
        <end position="44"/>
    </location>
</feature>
<evidence type="ECO:0000313" key="3">
    <source>
        <dbReference type="EMBL" id="BBO88861.1"/>
    </source>
</evidence>
<dbReference type="InterPro" id="IPR050248">
    <property type="entry name" value="Polysacc_deacetylase_ArnD"/>
</dbReference>
<evidence type="ECO:0000256" key="1">
    <source>
        <dbReference type="SAM" id="Phobius"/>
    </source>
</evidence>
<gene>
    <name evidence="3" type="ORF">DSCOOX_20410</name>
</gene>
<accession>A0A5K8A8Q4</accession>
<keyword evidence="1" id="KW-0472">Membrane</keyword>
<reference evidence="3 4" key="1">
    <citation type="submission" date="2019-11" db="EMBL/GenBank/DDBJ databases">
        <title>Comparative genomics of hydrocarbon-degrading Desulfosarcina strains.</title>
        <authorList>
            <person name="Watanabe M."/>
            <person name="Kojima H."/>
            <person name="Fukui M."/>
        </authorList>
    </citation>
    <scope>NUCLEOTIDE SEQUENCE [LARGE SCALE GENOMIC DNA]</scope>
    <source>
        <strain evidence="4">oXyS1</strain>
    </source>
</reference>
<dbReference type="PANTHER" id="PTHR10587">
    <property type="entry name" value="GLYCOSYL TRANSFERASE-RELATED"/>
    <property type="match status" value="1"/>
</dbReference>
<keyword evidence="4" id="KW-1185">Reference proteome</keyword>
<feature type="domain" description="NodB homology" evidence="2">
    <location>
        <begin position="69"/>
        <end position="253"/>
    </location>
</feature>
<dbReference type="Gene3D" id="3.20.20.370">
    <property type="entry name" value="Glycoside hydrolase/deacetylase"/>
    <property type="match status" value="1"/>
</dbReference>
<keyword evidence="1" id="KW-0812">Transmembrane</keyword>
<dbReference type="PROSITE" id="PS51677">
    <property type="entry name" value="NODB"/>
    <property type="match status" value="1"/>
</dbReference>
<dbReference type="PANTHER" id="PTHR10587:SF137">
    <property type="entry name" value="4-DEOXY-4-FORMAMIDO-L-ARABINOSE-PHOSPHOUNDECAPRENOL DEFORMYLASE ARND-RELATED"/>
    <property type="match status" value="1"/>
</dbReference>
<dbReference type="SUPFAM" id="SSF88713">
    <property type="entry name" value="Glycoside hydrolase/deacetylase"/>
    <property type="match status" value="1"/>
</dbReference>